<dbReference type="InterPro" id="IPR023267">
    <property type="entry name" value="RCMT"/>
</dbReference>
<comment type="similarity">
    <text evidence="5">Belongs to the class I-like SAM-binding methyltransferase superfamily. RsmB/NOP family.</text>
</comment>
<evidence type="ECO:0000256" key="2">
    <source>
        <dbReference type="ARBA" id="ARBA00022679"/>
    </source>
</evidence>
<feature type="binding site" evidence="5">
    <location>
        <position position="305"/>
    </location>
    <ligand>
        <name>S-adenosyl-L-methionine</name>
        <dbReference type="ChEBI" id="CHEBI:59789"/>
    </ligand>
</feature>
<dbReference type="AlphaFoldDB" id="A0A8B2NJY9"/>
<keyword evidence="8" id="KW-1185">Reference proteome</keyword>
<dbReference type="GO" id="GO:0008173">
    <property type="term" value="F:RNA methyltransferase activity"/>
    <property type="evidence" value="ECO:0007669"/>
    <property type="project" value="InterPro"/>
</dbReference>
<accession>A0A8B2NJY9</accession>
<protein>
    <submittedName>
        <fullName evidence="7">MFS transporter</fullName>
    </submittedName>
</protein>
<comment type="caution">
    <text evidence="5">Lacks conserved residue(s) required for the propagation of feature annotation.</text>
</comment>
<dbReference type="PANTHER" id="PTHR22807">
    <property type="entry name" value="NOP2 YEAST -RELATED NOL1/NOP2/FMU SUN DOMAIN-CONTAINING"/>
    <property type="match status" value="1"/>
</dbReference>
<dbReference type="EMBL" id="QHHQ01000004">
    <property type="protein sequence ID" value="RAH99944.1"/>
    <property type="molecule type" value="Genomic_DNA"/>
</dbReference>
<evidence type="ECO:0000256" key="4">
    <source>
        <dbReference type="ARBA" id="ARBA00022884"/>
    </source>
</evidence>
<evidence type="ECO:0000256" key="1">
    <source>
        <dbReference type="ARBA" id="ARBA00022603"/>
    </source>
</evidence>
<dbReference type="OrthoDB" id="9810297at2"/>
<dbReference type="InterPro" id="IPR029063">
    <property type="entry name" value="SAM-dependent_MTases_sf"/>
</dbReference>
<dbReference type="InterPro" id="IPR001678">
    <property type="entry name" value="MeTrfase_RsmB-F_NOP2_dom"/>
</dbReference>
<dbReference type="GO" id="GO:0001510">
    <property type="term" value="P:RNA methylation"/>
    <property type="evidence" value="ECO:0007669"/>
    <property type="project" value="InterPro"/>
</dbReference>
<comment type="caution">
    <text evidence="7">The sequence shown here is derived from an EMBL/GenBank/DDBJ whole genome shotgun (WGS) entry which is preliminary data.</text>
</comment>
<sequence>MRPAGRIAAAIEVLADVETRHRPVADALKDWGLSHRFAGSGDRAAIGNLVYDVLRWRRSSAWRAGADTPRAATLATLRFHWGVGPADLETLATEEHGPGALTEEERAALSADRLGDAPPDVAADVPDWLAPAFEDNFGDDWVNEAASLAARAPVDLRVNTLKSDRAKVLSALKRFGATASPISPVGVRLPARAGWERSPNIVREDVYQRGHVEVQDIGSQAAALMVLAHPGEQILDLCAGAGGKTLALAAQMDNRGQLHATDADQNQLAPIFERLKRAGVRNAQVHRAGSDLSALEGRMDKVLVDAPCSGSGTWRRRPETKWRLTPEALERRTDQQAAVLDQARAFVRPGGTLIYVTCSVLPQENEAQIADFLDRAADFTLTSMADAWVDIAGEDAPMPWSAEGLMMTMTPAATGTDGFFVAALKRTG</sequence>
<dbReference type="Pfam" id="PF22458">
    <property type="entry name" value="RsmF-B_ferredox"/>
    <property type="match status" value="1"/>
</dbReference>
<dbReference type="CDD" id="cd02440">
    <property type="entry name" value="AdoMet_MTases"/>
    <property type="match status" value="1"/>
</dbReference>
<feature type="active site" description="Nucleophile" evidence="5">
    <location>
        <position position="358"/>
    </location>
</feature>
<dbReference type="SUPFAM" id="SSF53335">
    <property type="entry name" value="S-adenosyl-L-methionine-dependent methyltransferases"/>
    <property type="match status" value="1"/>
</dbReference>
<dbReference type="RefSeq" id="WP_111348358.1">
    <property type="nucleotide sequence ID" value="NZ_JAIWKD010000007.1"/>
</dbReference>
<name>A0A8B2NJY9_9HYPH</name>
<reference evidence="7 8" key="1">
    <citation type="submission" date="2018-05" db="EMBL/GenBank/DDBJ databases">
        <title>Acuticoccus sediminis sp. nov., isolated from deep-sea sediment of Indian Ocean.</title>
        <authorList>
            <person name="Liu X."/>
            <person name="Lai Q."/>
            <person name="Du Y."/>
            <person name="Sun F."/>
            <person name="Zhang X."/>
            <person name="Wang S."/>
            <person name="Shao Z."/>
        </authorList>
    </citation>
    <scope>NUCLEOTIDE SEQUENCE [LARGE SCALE GENOMIC DNA]</scope>
    <source>
        <strain evidence="7 8">PTG4-2</strain>
    </source>
</reference>
<dbReference type="Proteomes" id="UP000249590">
    <property type="component" value="Unassembled WGS sequence"/>
</dbReference>
<evidence type="ECO:0000313" key="8">
    <source>
        <dbReference type="Proteomes" id="UP000249590"/>
    </source>
</evidence>
<keyword evidence="2 5" id="KW-0808">Transferase</keyword>
<proteinExistence type="inferred from homology"/>
<keyword evidence="1 5" id="KW-0489">Methyltransferase</keyword>
<dbReference type="InterPro" id="IPR054728">
    <property type="entry name" value="RsmB-like_ferredoxin"/>
</dbReference>
<dbReference type="Pfam" id="PF01189">
    <property type="entry name" value="Methyltr_RsmB-F"/>
    <property type="match status" value="1"/>
</dbReference>
<dbReference type="GO" id="GO:0003723">
    <property type="term" value="F:RNA binding"/>
    <property type="evidence" value="ECO:0007669"/>
    <property type="project" value="UniProtKB-UniRule"/>
</dbReference>
<keyword evidence="3 5" id="KW-0949">S-adenosyl-L-methionine</keyword>
<dbReference type="PANTHER" id="PTHR22807:SF53">
    <property type="entry name" value="RIBOSOMAL RNA SMALL SUBUNIT METHYLTRANSFERASE B-RELATED"/>
    <property type="match status" value="1"/>
</dbReference>
<organism evidence="7 8">
    <name type="scientific">Acuticoccus sediminis</name>
    <dbReference type="NCBI Taxonomy" id="2184697"/>
    <lineage>
        <taxon>Bacteria</taxon>
        <taxon>Pseudomonadati</taxon>
        <taxon>Pseudomonadota</taxon>
        <taxon>Alphaproteobacteria</taxon>
        <taxon>Hyphomicrobiales</taxon>
        <taxon>Amorphaceae</taxon>
        <taxon>Acuticoccus</taxon>
    </lineage>
</organism>
<feature type="domain" description="SAM-dependent MTase RsmB/NOP-type" evidence="6">
    <location>
        <begin position="144"/>
        <end position="427"/>
    </location>
</feature>
<evidence type="ECO:0000256" key="5">
    <source>
        <dbReference type="PROSITE-ProRule" id="PRU01023"/>
    </source>
</evidence>
<gene>
    <name evidence="7" type="ORF">DLJ53_19590</name>
</gene>
<dbReference type="PROSITE" id="PS51686">
    <property type="entry name" value="SAM_MT_RSMB_NOP"/>
    <property type="match status" value="1"/>
</dbReference>
<feature type="binding site" evidence="5">
    <location>
        <position position="262"/>
    </location>
    <ligand>
        <name>S-adenosyl-L-methionine</name>
        <dbReference type="ChEBI" id="CHEBI:59789"/>
    </ligand>
</feature>
<keyword evidence="4 5" id="KW-0694">RNA-binding</keyword>
<dbReference type="InterPro" id="IPR049560">
    <property type="entry name" value="MeTrfase_RsmB-F_NOP2_cat"/>
</dbReference>
<evidence type="ECO:0000259" key="6">
    <source>
        <dbReference type="PROSITE" id="PS51686"/>
    </source>
</evidence>
<evidence type="ECO:0000313" key="7">
    <source>
        <dbReference type="EMBL" id="RAH99944.1"/>
    </source>
</evidence>
<evidence type="ECO:0000256" key="3">
    <source>
        <dbReference type="ARBA" id="ARBA00022691"/>
    </source>
</evidence>
<dbReference type="Gene3D" id="3.40.50.150">
    <property type="entry name" value="Vaccinia Virus protein VP39"/>
    <property type="match status" value="1"/>
</dbReference>
<dbReference type="PRINTS" id="PR02008">
    <property type="entry name" value="RCMTFAMILY"/>
</dbReference>